<protein>
    <submittedName>
        <fullName evidence="1">Uncharacterized protein</fullName>
    </submittedName>
</protein>
<comment type="caution">
    <text evidence="1">The sequence shown here is derived from an EMBL/GenBank/DDBJ whole genome shotgun (WGS) entry which is preliminary data.</text>
</comment>
<dbReference type="AlphaFoldDB" id="A0ABD6WVQ6"/>
<gene>
    <name evidence="1" type="ORF">BVZ99_00927</name>
</gene>
<dbReference type="EMBL" id="MZLD01000044">
    <property type="protein sequence ID" value="PRM18728.1"/>
    <property type="molecule type" value="Genomic_DNA"/>
</dbReference>
<evidence type="ECO:0000313" key="2">
    <source>
        <dbReference type="Proteomes" id="UP000238866"/>
    </source>
</evidence>
<sequence length="103" mass="11002">MLKGAEIDVKYIQPGVASANEVIEAKRALEKVKDLSDEERETLAKLGVSAVRFIEPNNTITVNTQNEFTTRPSSQVTISEGKACFSSGNGAAVCTNVADDGQQ</sequence>
<dbReference type="Proteomes" id="UP000238866">
    <property type="component" value="Unassembled WGS sequence"/>
</dbReference>
<accession>A0ABD6WVQ6</accession>
<organism evidence="1 2">
    <name type="scientific">Haemophilus influenzae</name>
    <dbReference type="NCBI Taxonomy" id="727"/>
    <lineage>
        <taxon>Bacteria</taxon>
        <taxon>Pseudomonadati</taxon>
        <taxon>Pseudomonadota</taxon>
        <taxon>Gammaproteobacteria</taxon>
        <taxon>Pasteurellales</taxon>
        <taxon>Pasteurellaceae</taxon>
        <taxon>Haemophilus</taxon>
    </lineage>
</organism>
<reference evidence="1 2" key="1">
    <citation type="submission" date="2017-02" db="EMBL/GenBank/DDBJ databases">
        <title>Haemophilus influenzae in COPD genome sequencing project.</title>
        <authorList>
            <person name="Murphy T.F."/>
            <person name="Kong Y."/>
            <person name="Nadendla S."/>
            <person name="Tettelin H."/>
            <person name="Pettigrew M."/>
        </authorList>
    </citation>
    <scope>NUCLEOTIDE SEQUENCE [LARGE SCALE GENOMIC DNA]</scope>
    <source>
        <strain evidence="1 2">13P36H1</strain>
    </source>
</reference>
<proteinExistence type="predicted"/>
<evidence type="ECO:0000313" key="1">
    <source>
        <dbReference type="EMBL" id="PRM18728.1"/>
    </source>
</evidence>
<name>A0ABD6WVQ6_HAEIF</name>